<feature type="compositionally biased region" description="Pro residues" evidence="1">
    <location>
        <begin position="24"/>
        <end position="76"/>
    </location>
</feature>
<dbReference type="PANTHER" id="PTHR34512">
    <property type="entry name" value="CELL SURFACE PROTEIN"/>
    <property type="match status" value="1"/>
</dbReference>
<feature type="domain" description="Pyrrolo-quinoline quinone repeat" evidence="2">
    <location>
        <begin position="196"/>
        <end position="458"/>
    </location>
</feature>
<protein>
    <recommendedName>
        <fullName evidence="2">Pyrrolo-quinoline quinone repeat domain-containing protein</fullName>
    </recommendedName>
</protein>
<feature type="region of interest" description="Disordered" evidence="1">
    <location>
        <begin position="1"/>
        <end position="111"/>
    </location>
</feature>
<dbReference type="Pfam" id="PF13360">
    <property type="entry name" value="PQQ_2"/>
    <property type="match status" value="1"/>
</dbReference>
<dbReference type="Proteomes" id="UP000624709">
    <property type="component" value="Unassembled WGS sequence"/>
</dbReference>
<evidence type="ECO:0000313" key="4">
    <source>
        <dbReference type="Proteomes" id="UP000624709"/>
    </source>
</evidence>
<dbReference type="Gene3D" id="2.130.10.10">
    <property type="entry name" value="YVTN repeat-like/Quinoprotein amine dehydrogenase"/>
    <property type="match status" value="2"/>
</dbReference>
<dbReference type="EMBL" id="BOMS01000067">
    <property type="protein sequence ID" value="GIE68553.1"/>
    <property type="molecule type" value="Genomic_DNA"/>
</dbReference>
<proteinExistence type="predicted"/>
<accession>A0ABQ4BD12</accession>
<dbReference type="PANTHER" id="PTHR34512:SF30">
    <property type="entry name" value="OUTER MEMBRANE PROTEIN ASSEMBLY FACTOR BAMB"/>
    <property type="match status" value="1"/>
</dbReference>
<evidence type="ECO:0000313" key="3">
    <source>
        <dbReference type="EMBL" id="GIE68553.1"/>
    </source>
</evidence>
<sequence>MTQPPQQGSPEPPPIPDRGLPVPGSAPPVLGDPPRPVLGSPPPFPAGPGLPASAPPPFPDSPAFPVPGPQPQPLIPVQPAYQQPAPAPQSWPAPPPPHQQWPVQPRPPARSAGRGPLLAGLVVLLVLVAGAAVIWHNRSGGADPEPAAVATDGPLTVAWSKTAAEDRLAQDGAAEEATSFATWVTDDLVVRVSAGGVAAYRLADGTRAWATEVPAGSPVCTASHDPAAGFGVIAFGTAEDQVKNGTGCAQIGVIDLATGTMTHTVPVQKTAGTRSVLAGVRMIAGGSVAVYDDQSAVTAVDLASGRRLWRLPTAKYCDDEVFAMTDKRIVMESECFLDRKHDIVILDPVTGKQMSATPMGEDLFSVLNVVSADPVVVVALSKGGGSVLITDAAGKKVATVPSKATGWDLDLIGTSRPSIRGGIDQPAMMAHGGVLYAGNRTGNQVIAFDLKDGHKLWDEQGNLGDPAFIRADDDGLLVLESKLLEASLVRLDPRSGQVTALREGKVTREWVSVRSTAIVEHRGHLVLTPAYRTTVLPSVVVLR</sequence>
<gene>
    <name evidence="3" type="ORF">Apa02nite_046610</name>
</gene>
<dbReference type="RefSeq" id="WP_203826870.1">
    <property type="nucleotide sequence ID" value="NZ_BAAATY010000001.1"/>
</dbReference>
<reference evidence="3 4" key="1">
    <citation type="submission" date="2021-01" db="EMBL/GenBank/DDBJ databases">
        <title>Whole genome shotgun sequence of Actinoplanes palleronii NBRC 14916.</title>
        <authorList>
            <person name="Komaki H."/>
            <person name="Tamura T."/>
        </authorList>
    </citation>
    <scope>NUCLEOTIDE SEQUENCE [LARGE SCALE GENOMIC DNA]</scope>
    <source>
        <strain evidence="3 4">NBRC 14916</strain>
    </source>
</reference>
<dbReference type="SUPFAM" id="SSF50998">
    <property type="entry name" value="Quinoprotein alcohol dehydrogenase-like"/>
    <property type="match status" value="1"/>
</dbReference>
<dbReference type="InterPro" id="IPR002372">
    <property type="entry name" value="PQQ_rpt_dom"/>
</dbReference>
<name>A0ABQ4BD12_9ACTN</name>
<dbReference type="InterPro" id="IPR015943">
    <property type="entry name" value="WD40/YVTN_repeat-like_dom_sf"/>
</dbReference>
<keyword evidence="4" id="KW-1185">Reference proteome</keyword>
<evidence type="ECO:0000256" key="1">
    <source>
        <dbReference type="SAM" id="MobiDB-lite"/>
    </source>
</evidence>
<organism evidence="3 4">
    <name type="scientific">Actinoplanes palleronii</name>
    <dbReference type="NCBI Taxonomy" id="113570"/>
    <lineage>
        <taxon>Bacteria</taxon>
        <taxon>Bacillati</taxon>
        <taxon>Actinomycetota</taxon>
        <taxon>Actinomycetes</taxon>
        <taxon>Micromonosporales</taxon>
        <taxon>Micromonosporaceae</taxon>
        <taxon>Actinoplanes</taxon>
    </lineage>
</organism>
<dbReference type="InterPro" id="IPR011047">
    <property type="entry name" value="Quinoprotein_ADH-like_sf"/>
</dbReference>
<evidence type="ECO:0000259" key="2">
    <source>
        <dbReference type="Pfam" id="PF13360"/>
    </source>
</evidence>
<feature type="compositionally biased region" description="Pro residues" evidence="1">
    <location>
        <begin position="85"/>
        <end position="108"/>
    </location>
</feature>
<comment type="caution">
    <text evidence="3">The sequence shown here is derived from an EMBL/GenBank/DDBJ whole genome shotgun (WGS) entry which is preliminary data.</text>
</comment>